<dbReference type="OrthoDB" id="6437885at2759"/>
<keyword evidence="3" id="KW-1185">Reference proteome</keyword>
<reference evidence="2" key="1">
    <citation type="submission" date="2020-08" db="EMBL/GenBank/DDBJ databases">
        <title>Multicomponent nature underlies the extraordinary mechanical properties of spider dragline silk.</title>
        <authorList>
            <person name="Kono N."/>
            <person name="Nakamura H."/>
            <person name="Mori M."/>
            <person name="Yoshida Y."/>
            <person name="Ohtoshi R."/>
            <person name="Malay A.D."/>
            <person name="Moran D.A.P."/>
            <person name="Tomita M."/>
            <person name="Numata K."/>
            <person name="Arakawa K."/>
        </authorList>
    </citation>
    <scope>NUCLEOTIDE SEQUENCE</scope>
</reference>
<dbReference type="EMBL" id="BMAW01054012">
    <property type="protein sequence ID" value="GFS93947.1"/>
    <property type="molecule type" value="Genomic_DNA"/>
</dbReference>
<sequence length="311" mass="35297">MLTYFSPKKECISAIMAKELVEDEIIILSNRPLKPEKSPRQHAFIYIFLIFCTLVLLCFYSIPLNSNSITTKPLSNMIPTAQLSEDISPFIKNDRLQIDDKVLNELIKEESLTSSSSASDSEFSSLITSEELKSTFNEISIETTFYSVQETQTPSEESTLIVNENSSTVYTEQSTVSGEKTNFSNEVSSLNENNISTNQFNNRTENISTDGPNRDEFLVFSQHCKIPDIDPYHPSILKFVEETPPLVCKQPKLCSRNVFIPIRKHSPKTHSSFLNGLNQLRNHTHYVTSFCDENRSKTDKIDAFTGLFADF</sequence>
<evidence type="ECO:0000313" key="3">
    <source>
        <dbReference type="Proteomes" id="UP000887013"/>
    </source>
</evidence>
<dbReference type="AlphaFoldDB" id="A0A8X6N4Z0"/>
<accession>A0A8X6N4Z0</accession>
<evidence type="ECO:0000256" key="1">
    <source>
        <dbReference type="SAM" id="Phobius"/>
    </source>
</evidence>
<feature type="transmembrane region" description="Helical" evidence="1">
    <location>
        <begin position="43"/>
        <end position="62"/>
    </location>
</feature>
<comment type="caution">
    <text evidence="2">The sequence shown here is derived from an EMBL/GenBank/DDBJ whole genome shotgun (WGS) entry which is preliminary data.</text>
</comment>
<organism evidence="2 3">
    <name type="scientific">Nephila pilipes</name>
    <name type="common">Giant wood spider</name>
    <name type="synonym">Nephila maculata</name>
    <dbReference type="NCBI Taxonomy" id="299642"/>
    <lineage>
        <taxon>Eukaryota</taxon>
        <taxon>Metazoa</taxon>
        <taxon>Ecdysozoa</taxon>
        <taxon>Arthropoda</taxon>
        <taxon>Chelicerata</taxon>
        <taxon>Arachnida</taxon>
        <taxon>Araneae</taxon>
        <taxon>Araneomorphae</taxon>
        <taxon>Entelegynae</taxon>
        <taxon>Araneoidea</taxon>
        <taxon>Nephilidae</taxon>
        <taxon>Nephila</taxon>
    </lineage>
</organism>
<dbReference type="Proteomes" id="UP000887013">
    <property type="component" value="Unassembled WGS sequence"/>
</dbReference>
<name>A0A8X6N4Z0_NEPPI</name>
<proteinExistence type="predicted"/>
<keyword evidence="1" id="KW-0472">Membrane</keyword>
<protein>
    <submittedName>
        <fullName evidence="2">Uncharacterized protein</fullName>
    </submittedName>
</protein>
<evidence type="ECO:0000313" key="2">
    <source>
        <dbReference type="EMBL" id="GFS93947.1"/>
    </source>
</evidence>
<keyword evidence="1" id="KW-1133">Transmembrane helix</keyword>
<keyword evidence="1" id="KW-0812">Transmembrane</keyword>
<gene>
    <name evidence="2" type="primary">NCL1_25458</name>
    <name evidence="2" type="ORF">NPIL_178521</name>
</gene>